<reference evidence="1" key="1">
    <citation type="journal article" date="2015" name="Nature">
        <title>Complex archaea that bridge the gap between prokaryotes and eukaryotes.</title>
        <authorList>
            <person name="Spang A."/>
            <person name="Saw J.H."/>
            <person name="Jorgensen S.L."/>
            <person name="Zaremba-Niedzwiedzka K."/>
            <person name="Martijn J."/>
            <person name="Lind A.E."/>
            <person name="van Eijk R."/>
            <person name="Schleper C."/>
            <person name="Guy L."/>
            <person name="Ettema T.J."/>
        </authorList>
    </citation>
    <scope>NUCLEOTIDE SEQUENCE</scope>
</reference>
<organism evidence="1">
    <name type="scientific">marine sediment metagenome</name>
    <dbReference type="NCBI Taxonomy" id="412755"/>
    <lineage>
        <taxon>unclassified sequences</taxon>
        <taxon>metagenomes</taxon>
        <taxon>ecological metagenomes</taxon>
    </lineage>
</organism>
<sequence length="64" mass="7051">MADRLYCKQPDRNCPGLVCGYPLPCPWHTVVIEEGIAHLPPEIPADPEVVSRVIEVAKVLDDGK</sequence>
<accession>A0A0F9QVG5</accession>
<dbReference type="EMBL" id="LAZR01004374">
    <property type="protein sequence ID" value="KKN09208.1"/>
    <property type="molecule type" value="Genomic_DNA"/>
</dbReference>
<comment type="caution">
    <text evidence="1">The sequence shown here is derived from an EMBL/GenBank/DDBJ whole genome shotgun (WGS) entry which is preliminary data.</text>
</comment>
<evidence type="ECO:0000313" key="1">
    <source>
        <dbReference type="EMBL" id="KKN09208.1"/>
    </source>
</evidence>
<name>A0A0F9QVG5_9ZZZZ</name>
<proteinExistence type="predicted"/>
<dbReference type="AlphaFoldDB" id="A0A0F9QVG5"/>
<protein>
    <submittedName>
        <fullName evidence="1">Uncharacterized protein</fullName>
    </submittedName>
</protein>
<gene>
    <name evidence="1" type="ORF">LCGC14_1049030</name>
</gene>